<keyword evidence="2" id="KW-1185">Reference proteome</keyword>
<evidence type="ECO:0000313" key="2">
    <source>
        <dbReference type="Proteomes" id="UP000233551"/>
    </source>
</evidence>
<accession>A0A2I0I323</accession>
<gene>
    <name evidence="1" type="ORF">CRG98_041234</name>
</gene>
<protein>
    <submittedName>
        <fullName evidence="1">Uncharacterized protein</fullName>
    </submittedName>
</protein>
<dbReference type="Proteomes" id="UP000233551">
    <property type="component" value="Unassembled WGS sequence"/>
</dbReference>
<evidence type="ECO:0000313" key="1">
    <source>
        <dbReference type="EMBL" id="PKI38378.1"/>
    </source>
</evidence>
<organism evidence="1 2">
    <name type="scientific">Punica granatum</name>
    <name type="common">Pomegranate</name>
    <dbReference type="NCBI Taxonomy" id="22663"/>
    <lineage>
        <taxon>Eukaryota</taxon>
        <taxon>Viridiplantae</taxon>
        <taxon>Streptophyta</taxon>
        <taxon>Embryophyta</taxon>
        <taxon>Tracheophyta</taxon>
        <taxon>Spermatophyta</taxon>
        <taxon>Magnoliopsida</taxon>
        <taxon>eudicotyledons</taxon>
        <taxon>Gunneridae</taxon>
        <taxon>Pentapetalae</taxon>
        <taxon>rosids</taxon>
        <taxon>malvids</taxon>
        <taxon>Myrtales</taxon>
        <taxon>Lythraceae</taxon>
        <taxon>Punica</taxon>
    </lineage>
</organism>
<comment type="caution">
    <text evidence="1">The sequence shown here is derived from an EMBL/GenBank/DDBJ whole genome shotgun (WGS) entry which is preliminary data.</text>
</comment>
<name>A0A2I0I323_PUNGR</name>
<reference evidence="1 2" key="1">
    <citation type="submission" date="2017-11" db="EMBL/GenBank/DDBJ databases">
        <title>De-novo sequencing of pomegranate (Punica granatum L.) genome.</title>
        <authorList>
            <person name="Akparov Z."/>
            <person name="Amiraslanov A."/>
            <person name="Hajiyeva S."/>
            <person name="Abbasov M."/>
            <person name="Kaur K."/>
            <person name="Hamwieh A."/>
            <person name="Solovyev V."/>
            <person name="Salamov A."/>
            <person name="Braich B."/>
            <person name="Kosarev P."/>
            <person name="Mahmoud A."/>
            <person name="Hajiyev E."/>
            <person name="Babayeva S."/>
            <person name="Izzatullayeva V."/>
            <person name="Mammadov A."/>
            <person name="Mammadov A."/>
            <person name="Sharifova S."/>
            <person name="Ojaghi J."/>
            <person name="Eynullazada K."/>
            <person name="Bayramov B."/>
            <person name="Abdulazimova A."/>
            <person name="Shahmuradov I."/>
        </authorList>
    </citation>
    <scope>NUCLEOTIDE SEQUENCE [LARGE SCALE GENOMIC DNA]</scope>
    <source>
        <strain evidence="2">cv. AG2017</strain>
        <tissue evidence="1">Leaf</tissue>
    </source>
</reference>
<dbReference type="AlphaFoldDB" id="A0A2I0I323"/>
<proteinExistence type="predicted"/>
<dbReference type="EMBL" id="PGOL01004124">
    <property type="protein sequence ID" value="PKI38378.1"/>
    <property type="molecule type" value="Genomic_DNA"/>
</dbReference>
<sequence length="150" mass="16637">MTIMEAMMTSTTSTMVLADDPIQCYCSPVTEKGSIKHLYPYFKCLTPAQAKIVKMFWFNFDRLGLVGGYHLTNWVADYSRGCRQPEVEGDGCRQGPADYSKNITNFGIATAGFLFLPFCQLILATGASSVTTIASYRVLGDSYLGHGCWW</sequence>